<evidence type="ECO:0000313" key="5">
    <source>
        <dbReference type="EMBL" id="KAG5843193.1"/>
    </source>
</evidence>
<evidence type="ECO:0000256" key="2">
    <source>
        <dbReference type="ARBA" id="ARBA00022670"/>
    </source>
</evidence>
<keyword evidence="3" id="KW-0378">Hydrolase</keyword>
<dbReference type="AlphaFoldDB" id="A0A9D3RU55"/>
<name>A0A9D3RU55_ANGAN</name>
<dbReference type="PANTHER" id="PTHR31817:SF3">
    <property type="entry name" value="TYROSINE CARBOXYPEPTIDASE MATCAP2-RELATED"/>
    <property type="match status" value="1"/>
</dbReference>
<accession>A0A9D3RU55</accession>
<keyword evidence="6" id="KW-1185">Reference proteome</keyword>
<protein>
    <recommendedName>
        <fullName evidence="7">KIAA0895-like</fullName>
    </recommendedName>
</protein>
<evidence type="ECO:0000313" key="6">
    <source>
        <dbReference type="Proteomes" id="UP001044222"/>
    </source>
</evidence>
<evidence type="ECO:0000256" key="3">
    <source>
        <dbReference type="ARBA" id="ARBA00022801"/>
    </source>
</evidence>
<dbReference type="PANTHER" id="PTHR31817">
    <property type="match status" value="1"/>
</dbReference>
<dbReference type="Pfam" id="PF08014">
    <property type="entry name" value="MATCAP"/>
    <property type="match status" value="1"/>
</dbReference>
<proteinExistence type="predicted"/>
<organism evidence="5 6">
    <name type="scientific">Anguilla anguilla</name>
    <name type="common">European freshwater eel</name>
    <name type="synonym">Muraena anguilla</name>
    <dbReference type="NCBI Taxonomy" id="7936"/>
    <lineage>
        <taxon>Eukaryota</taxon>
        <taxon>Metazoa</taxon>
        <taxon>Chordata</taxon>
        <taxon>Craniata</taxon>
        <taxon>Vertebrata</taxon>
        <taxon>Euteleostomi</taxon>
        <taxon>Actinopterygii</taxon>
        <taxon>Neopterygii</taxon>
        <taxon>Teleostei</taxon>
        <taxon>Anguilliformes</taxon>
        <taxon>Anguillidae</taxon>
        <taxon>Anguilla</taxon>
    </lineage>
</organism>
<comment type="caution">
    <text evidence="5">The sequence shown here is derived from an EMBL/GenBank/DDBJ whole genome shotgun (WGS) entry which is preliminary data.</text>
</comment>
<dbReference type="InterPro" id="IPR012548">
    <property type="entry name" value="MATCAP"/>
</dbReference>
<dbReference type="GO" id="GO:0008237">
    <property type="term" value="F:metallopeptidase activity"/>
    <property type="evidence" value="ECO:0007669"/>
    <property type="project" value="UniProtKB-KW"/>
</dbReference>
<evidence type="ECO:0008006" key="7">
    <source>
        <dbReference type="Google" id="ProtNLM"/>
    </source>
</evidence>
<dbReference type="SMART" id="SM01154">
    <property type="entry name" value="DUF1704"/>
    <property type="match status" value="1"/>
</dbReference>
<gene>
    <name evidence="5" type="ORF">ANANG_G00185890</name>
</gene>
<keyword evidence="4" id="KW-0482">Metalloprotease</keyword>
<evidence type="ECO:0000256" key="4">
    <source>
        <dbReference type="ARBA" id="ARBA00023049"/>
    </source>
</evidence>
<dbReference type="Proteomes" id="UP001044222">
    <property type="component" value="Chromosome 9"/>
</dbReference>
<dbReference type="EMBL" id="JAFIRN010000009">
    <property type="protein sequence ID" value="KAG5843193.1"/>
    <property type="molecule type" value="Genomic_DNA"/>
</dbReference>
<dbReference type="GO" id="GO:0006508">
    <property type="term" value="P:proteolysis"/>
    <property type="evidence" value="ECO:0007669"/>
    <property type="project" value="UniProtKB-KW"/>
</dbReference>
<evidence type="ECO:0000256" key="1">
    <source>
        <dbReference type="ARBA" id="ARBA00001947"/>
    </source>
</evidence>
<sequence length="483" mass="54941">MHSTADLEQREEELHHPMERPLRQVFAVKEEPGSCVLLDFLAAETGCHNRPLLNKQVGGRDEEEEELEGEIKCRVAAMNPTCTSQRKLRAATQSLLSSASCGSAHTLRHSGNDLTVTGISLATRFSALCVDLPLLGEGGVESEVEAGFRKPCVFATVKPCNLEQEKTKFFLSDFTYNPHFEYSHPVSSAMLERYNTASNRFLTQAVRILEQALRRYSSYEKFELATGGSLLPKNRIKSYVKKYMEKEGCVGEVVVHLSEDLLSRASMTVMSTRSILTINVSTAREFWLEGLLRHEIGTHYFRGMNNGQQPWANASARHALNLRPPNPTEEGLASLHSVLHRKDPTLWRAALLYYTVHQASRLAFADLFQDLQRFVSDPNTRWDYCIRAKRGQAYTGQPGCFSKDQVYLDGVMKLLRYRETIDFQLLMSLGKVSYEDVDRLRDLAVLAHTRLPHFLRDRDRYARHLRRIMEVNQLSDGELQALI</sequence>
<reference evidence="5" key="1">
    <citation type="submission" date="2021-01" db="EMBL/GenBank/DDBJ databases">
        <title>A chromosome-scale assembly of European eel, Anguilla anguilla.</title>
        <authorList>
            <person name="Henkel C."/>
            <person name="Jong-Raadsen S.A."/>
            <person name="Dufour S."/>
            <person name="Weltzien F.-A."/>
            <person name="Palstra A.P."/>
            <person name="Pelster B."/>
            <person name="Spaink H.P."/>
            <person name="Van Den Thillart G.E."/>
            <person name="Jansen H."/>
            <person name="Zahm M."/>
            <person name="Klopp C."/>
            <person name="Cedric C."/>
            <person name="Louis A."/>
            <person name="Berthelot C."/>
            <person name="Parey E."/>
            <person name="Roest Crollius H."/>
            <person name="Montfort J."/>
            <person name="Robinson-Rechavi M."/>
            <person name="Bucao C."/>
            <person name="Bouchez O."/>
            <person name="Gislard M."/>
            <person name="Lluch J."/>
            <person name="Milhes M."/>
            <person name="Lampietro C."/>
            <person name="Lopez Roques C."/>
            <person name="Donnadieu C."/>
            <person name="Braasch I."/>
            <person name="Desvignes T."/>
            <person name="Postlethwait J."/>
            <person name="Bobe J."/>
            <person name="Guiguen Y."/>
            <person name="Dirks R."/>
        </authorList>
    </citation>
    <scope>NUCLEOTIDE SEQUENCE</scope>
    <source>
        <strain evidence="5">Tag_6206</strain>
        <tissue evidence="5">Liver</tissue>
    </source>
</reference>
<comment type="cofactor">
    <cofactor evidence="1">
        <name>Zn(2+)</name>
        <dbReference type="ChEBI" id="CHEBI:29105"/>
    </cofactor>
</comment>
<keyword evidence="2" id="KW-0645">Protease</keyword>